<organism evidence="2">
    <name type="scientific">Tanacetum cinerariifolium</name>
    <name type="common">Dalmatian daisy</name>
    <name type="synonym">Chrysanthemum cinerariifolium</name>
    <dbReference type="NCBI Taxonomy" id="118510"/>
    <lineage>
        <taxon>Eukaryota</taxon>
        <taxon>Viridiplantae</taxon>
        <taxon>Streptophyta</taxon>
        <taxon>Embryophyta</taxon>
        <taxon>Tracheophyta</taxon>
        <taxon>Spermatophyta</taxon>
        <taxon>Magnoliopsida</taxon>
        <taxon>eudicotyledons</taxon>
        <taxon>Gunneridae</taxon>
        <taxon>Pentapetalae</taxon>
        <taxon>asterids</taxon>
        <taxon>campanulids</taxon>
        <taxon>Asterales</taxon>
        <taxon>Asteraceae</taxon>
        <taxon>Asteroideae</taxon>
        <taxon>Anthemideae</taxon>
        <taxon>Anthemidinae</taxon>
        <taxon>Tanacetum</taxon>
    </lineage>
</organism>
<feature type="compositionally biased region" description="Basic residues" evidence="1">
    <location>
        <begin position="94"/>
        <end position="105"/>
    </location>
</feature>
<feature type="region of interest" description="Disordered" evidence="1">
    <location>
        <begin position="62"/>
        <end position="107"/>
    </location>
</feature>
<comment type="caution">
    <text evidence="2">The sequence shown here is derived from an EMBL/GenBank/DDBJ whole genome shotgun (WGS) entry which is preliminary data.</text>
</comment>
<gene>
    <name evidence="2" type="ORF">Tci_542294</name>
</gene>
<feature type="compositionally biased region" description="Polar residues" evidence="1">
    <location>
        <begin position="67"/>
        <end position="93"/>
    </location>
</feature>
<dbReference type="AlphaFoldDB" id="A0A699IQB4"/>
<accession>A0A699IQB4</accession>
<protein>
    <submittedName>
        <fullName evidence="2">Uncharacterized protein</fullName>
    </submittedName>
</protein>
<name>A0A699IQB4_TANCI</name>
<evidence type="ECO:0000256" key="1">
    <source>
        <dbReference type="SAM" id="MobiDB-lite"/>
    </source>
</evidence>
<sequence length="203" mass="21574">MAELSFADSHNMVAFLGKSAKNVDFAEIVDFLNANPIRKGKDFSGTVTPLFSTMLIPQLADMGEGSRQPTNPQPTSTSSQPFNKEQITGPSSSQHKKTHRPRKAKRVTEIPQELVQVVDLGAKKPWGTDLLKLGEVQVSTADMEVNTASTPVTTTSVNITTAKPVTTASAPLITAGVSVSTAEPSSPPTITTTVIKDEDLTIA</sequence>
<proteinExistence type="predicted"/>
<evidence type="ECO:0000313" key="2">
    <source>
        <dbReference type="EMBL" id="GEZ70321.1"/>
    </source>
</evidence>
<dbReference type="EMBL" id="BKCJ010312277">
    <property type="protein sequence ID" value="GEZ70321.1"/>
    <property type="molecule type" value="Genomic_DNA"/>
</dbReference>
<reference evidence="2" key="1">
    <citation type="journal article" date="2019" name="Sci. Rep.">
        <title>Draft genome of Tanacetum cinerariifolium, the natural source of mosquito coil.</title>
        <authorList>
            <person name="Yamashiro T."/>
            <person name="Shiraishi A."/>
            <person name="Satake H."/>
            <person name="Nakayama K."/>
        </authorList>
    </citation>
    <scope>NUCLEOTIDE SEQUENCE</scope>
</reference>